<dbReference type="Pfam" id="PF01553">
    <property type="entry name" value="Acyltransferase"/>
    <property type="match status" value="1"/>
</dbReference>
<dbReference type="PANTHER" id="PTHR10434">
    <property type="entry name" value="1-ACYL-SN-GLYCEROL-3-PHOSPHATE ACYLTRANSFERASE"/>
    <property type="match status" value="1"/>
</dbReference>
<dbReference type="GO" id="GO:0006654">
    <property type="term" value="P:phosphatidic acid biosynthetic process"/>
    <property type="evidence" value="ECO:0007669"/>
    <property type="project" value="TreeGrafter"/>
</dbReference>
<evidence type="ECO:0000259" key="4">
    <source>
        <dbReference type="SMART" id="SM00563"/>
    </source>
</evidence>
<keyword evidence="3 5" id="KW-0012">Acyltransferase</keyword>
<dbReference type="EMBL" id="SSHH01000004">
    <property type="protein sequence ID" value="TIX49281.1"/>
    <property type="molecule type" value="Genomic_DNA"/>
</dbReference>
<comment type="pathway">
    <text evidence="1">Lipid metabolism.</text>
</comment>
<dbReference type="SUPFAM" id="SSF69593">
    <property type="entry name" value="Glycerol-3-phosphate (1)-acyltransferase"/>
    <property type="match status" value="1"/>
</dbReference>
<evidence type="ECO:0000256" key="3">
    <source>
        <dbReference type="ARBA" id="ARBA00023315"/>
    </source>
</evidence>
<evidence type="ECO:0000256" key="1">
    <source>
        <dbReference type="ARBA" id="ARBA00005189"/>
    </source>
</evidence>
<dbReference type="Proteomes" id="UP000309389">
    <property type="component" value="Unassembled WGS sequence"/>
</dbReference>
<protein>
    <submittedName>
        <fullName evidence="5">Acyltransferase</fullName>
    </submittedName>
</protein>
<keyword evidence="2 5" id="KW-0808">Transferase</keyword>
<evidence type="ECO:0000313" key="5">
    <source>
        <dbReference type="EMBL" id="TIX49281.1"/>
    </source>
</evidence>
<gene>
    <name evidence="5" type="ORF">E5222_14260</name>
</gene>
<sequence>MFKVRGWRVEGHPVPEGRRCVFVAVPHTSNWDFIVFMGIANGVGMTPAFMGKHTLFKWPMGGFMREMGGVPVDRSAPGGIAGQMVEEFGKREEFMLVIAPEGTRSTTSRWKTGFYRIAMEAGVPLVCGFSDNARKVAGLGPAVMPTGDYHADMAKLFAFLDEETAIDAKAMIAAATAGQERMQG</sequence>
<name>A0A4T3EYW1_9SPHN</name>
<dbReference type="InterPro" id="IPR002123">
    <property type="entry name" value="Plipid/glycerol_acylTrfase"/>
</dbReference>
<dbReference type="AlphaFoldDB" id="A0A4T3EYW1"/>
<dbReference type="CDD" id="cd07988">
    <property type="entry name" value="LPLAT_ABO13168-like"/>
    <property type="match status" value="1"/>
</dbReference>
<reference evidence="5 6" key="1">
    <citation type="submission" date="2019-04" db="EMBL/GenBank/DDBJ databases">
        <title>Altererythrobacter aquimixticola sp. nov., isolated from sediment of junction between the ocean and a freshwater spring.</title>
        <authorList>
            <person name="Yoon J.-H."/>
        </authorList>
    </citation>
    <scope>NUCLEOTIDE SEQUENCE [LARGE SCALE GENOMIC DNA]</scope>
    <source>
        <strain evidence="5 6">SSKS-13</strain>
    </source>
</reference>
<evidence type="ECO:0000313" key="6">
    <source>
        <dbReference type="Proteomes" id="UP000309389"/>
    </source>
</evidence>
<accession>A0A4T3EYW1</accession>
<evidence type="ECO:0000256" key="2">
    <source>
        <dbReference type="ARBA" id="ARBA00022679"/>
    </source>
</evidence>
<dbReference type="OrthoDB" id="9796839at2"/>
<feature type="domain" description="Phospholipid/glycerol acyltransferase" evidence="4">
    <location>
        <begin position="21"/>
        <end position="130"/>
    </location>
</feature>
<dbReference type="SMART" id="SM00563">
    <property type="entry name" value="PlsC"/>
    <property type="match status" value="1"/>
</dbReference>
<organism evidence="5 6">
    <name type="scientific">Alteraurantiacibacter aquimixticola</name>
    <dbReference type="NCBI Taxonomy" id="2489173"/>
    <lineage>
        <taxon>Bacteria</taxon>
        <taxon>Pseudomonadati</taxon>
        <taxon>Pseudomonadota</taxon>
        <taxon>Alphaproteobacteria</taxon>
        <taxon>Sphingomonadales</taxon>
        <taxon>Erythrobacteraceae</taxon>
        <taxon>Alteraurantiacibacter</taxon>
    </lineage>
</organism>
<keyword evidence="6" id="KW-1185">Reference proteome</keyword>
<dbReference type="PANTHER" id="PTHR10434:SF9">
    <property type="entry name" value="PHOSPHOLIPID_GLYCEROL ACYLTRANSFERASE DOMAIN-CONTAINING PROTEIN"/>
    <property type="match status" value="1"/>
</dbReference>
<proteinExistence type="predicted"/>
<comment type="caution">
    <text evidence="5">The sequence shown here is derived from an EMBL/GenBank/DDBJ whole genome shotgun (WGS) entry which is preliminary data.</text>
</comment>
<dbReference type="GO" id="GO:0003841">
    <property type="term" value="F:1-acylglycerol-3-phosphate O-acyltransferase activity"/>
    <property type="evidence" value="ECO:0007669"/>
    <property type="project" value="TreeGrafter"/>
</dbReference>